<evidence type="ECO:0000313" key="1">
    <source>
        <dbReference type="EMBL" id="QNO53442.1"/>
    </source>
</evidence>
<evidence type="ECO:0008006" key="2">
    <source>
        <dbReference type="Google" id="ProtNLM"/>
    </source>
</evidence>
<dbReference type="InterPro" id="IPR012032">
    <property type="entry name" value="UCP006598"/>
</dbReference>
<dbReference type="AlphaFoldDB" id="A0A7G9YZK8"/>
<reference evidence="1" key="1">
    <citation type="submission" date="2020-06" db="EMBL/GenBank/DDBJ databases">
        <title>Unique genomic features of the anaerobic methanotrophic archaea.</title>
        <authorList>
            <person name="Chadwick G.L."/>
            <person name="Skennerton C.T."/>
            <person name="Laso-Perez R."/>
            <person name="Leu A.O."/>
            <person name="Speth D.R."/>
            <person name="Yu H."/>
            <person name="Morgan-Lang C."/>
            <person name="Hatzenpichler R."/>
            <person name="Goudeau D."/>
            <person name="Malmstrom R."/>
            <person name="Brazelton W.J."/>
            <person name="Woyke T."/>
            <person name="Hallam S.J."/>
            <person name="Tyson G.W."/>
            <person name="Wegener G."/>
            <person name="Boetius A."/>
            <person name="Orphan V."/>
        </authorList>
    </citation>
    <scope>NUCLEOTIDE SEQUENCE</scope>
</reference>
<gene>
    <name evidence="1" type="ORF">HCHKDHBN_00013</name>
</gene>
<accession>A0A7G9YZK8</accession>
<dbReference type="EMBL" id="MT631542">
    <property type="protein sequence ID" value="QNO53442.1"/>
    <property type="molecule type" value="Genomic_DNA"/>
</dbReference>
<name>A0A7G9YZK8_9EURY</name>
<sequence>MNLLGLLIHGPEVIDEDEVEEAIETLKEAGFEVEAALGGITGKTAVIDAGMQHVIDISRDMRPSEVMEDFVGRDVNFILLLNHAKTEESGFMLGEGILRRFFDRRGSAAKKNISFVQLEYGSGSRIIIRWLLRPDDAGVYKRLTRVFSEFGERQPYKLESRCKKDARSNRVYREIKSVHPGEKIVVDGVVIGMVSLSHETKNNSVTLVAKEGKLVDVVGGRLIKHNLEKLPPLELEKALVKTASVIRRTNPKRIGVGTGTDERESQGKGREKKKKRACLFYNVGNLFPKLKDAEDADADVVVAVTIGDDTTSIAGDILKRFGIRMIGITDGDADGLIAGIERGAALEQYDRFLPPDSLIIRLKPERDDIIGEKVKEEIFEGGEEIELDGDVEQQIKALKHRILHLAEQDIIGELSSPPITTAI</sequence>
<organism evidence="1">
    <name type="scientific">Candidatus Methanophagaceae archaeon ANME-1 ERB6</name>
    <dbReference type="NCBI Taxonomy" id="2759912"/>
    <lineage>
        <taxon>Archaea</taxon>
        <taxon>Methanobacteriati</taxon>
        <taxon>Methanobacteriota</taxon>
        <taxon>Stenosarchaea group</taxon>
        <taxon>Methanomicrobia</taxon>
        <taxon>Candidatus Methanophagales</taxon>
        <taxon>Candidatus Methanophagaceae</taxon>
    </lineage>
</organism>
<proteinExistence type="predicted"/>
<protein>
    <recommendedName>
        <fullName evidence="2">DUF2117 domain-containing protein</fullName>
    </recommendedName>
</protein>
<dbReference type="Pfam" id="PF09890">
    <property type="entry name" value="DUF2117"/>
    <property type="match status" value="1"/>
</dbReference>